<organism evidence="2 3">
    <name type="scientific">Oryctes borbonicus</name>
    <dbReference type="NCBI Taxonomy" id="1629725"/>
    <lineage>
        <taxon>Eukaryota</taxon>
        <taxon>Metazoa</taxon>
        <taxon>Ecdysozoa</taxon>
        <taxon>Arthropoda</taxon>
        <taxon>Hexapoda</taxon>
        <taxon>Insecta</taxon>
        <taxon>Pterygota</taxon>
        <taxon>Neoptera</taxon>
        <taxon>Endopterygota</taxon>
        <taxon>Coleoptera</taxon>
        <taxon>Polyphaga</taxon>
        <taxon>Scarabaeiformia</taxon>
        <taxon>Scarabaeidae</taxon>
        <taxon>Dynastinae</taxon>
        <taxon>Oryctes</taxon>
    </lineage>
</organism>
<evidence type="ECO:0000313" key="2">
    <source>
        <dbReference type="EMBL" id="KRT86495.1"/>
    </source>
</evidence>
<keyword evidence="3" id="KW-1185">Reference proteome</keyword>
<dbReference type="GO" id="GO:0043041">
    <property type="term" value="P:amino acid activation for nonribosomal peptide biosynthetic process"/>
    <property type="evidence" value="ECO:0007669"/>
    <property type="project" value="TreeGrafter"/>
</dbReference>
<name>A0A0T6BGS8_9SCAR</name>
<dbReference type="PANTHER" id="PTHR44394">
    <property type="entry name" value="BETA-ALANINE-ACTIVATING ENZYME"/>
    <property type="match status" value="1"/>
</dbReference>
<gene>
    <name evidence="2" type="ORF">AMK59_1138</name>
</gene>
<evidence type="ECO:0000313" key="3">
    <source>
        <dbReference type="Proteomes" id="UP000051574"/>
    </source>
</evidence>
<protein>
    <submittedName>
        <fullName evidence="2">AMP-binding protein</fullName>
    </submittedName>
</protein>
<reference evidence="2 3" key="1">
    <citation type="submission" date="2015-09" db="EMBL/GenBank/DDBJ databases">
        <title>Draft genome of the scarab beetle Oryctes borbonicus.</title>
        <authorList>
            <person name="Meyer J.M."/>
            <person name="Markov G.V."/>
            <person name="Baskaran P."/>
            <person name="Herrmann M."/>
            <person name="Sommer R.J."/>
            <person name="Roedelsperger C."/>
        </authorList>
    </citation>
    <scope>NUCLEOTIDE SEQUENCE [LARGE SCALE GENOMIC DNA]</scope>
    <source>
        <strain evidence="2">OB123</strain>
        <tissue evidence="2">Whole animal</tissue>
    </source>
</reference>
<dbReference type="SUPFAM" id="SSF56801">
    <property type="entry name" value="Acetyl-CoA synthetase-like"/>
    <property type="match status" value="1"/>
</dbReference>
<dbReference type="Pfam" id="PF00501">
    <property type="entry name" value="AMP-binding"/>
    <property type="match status" value="1"/>
</dbReference>
<dbReference type="InterPro" id="IPR000873">
    <property type="entry name" value="AMP-dep_synth/lig_dom"/>
</dbReference>
<dbReference type="Gene3D" id="3.40.50.12780">
    <property type="entry name" value="N-terminal domain of ligase-like"/>
    <property type="match status" value="1"/>
</dbReference>
<proteinExistence type="predicted"/>
<dbReference type="EMBL" id="LJIG01000445">
    <property type="protein sequence ID" value="KRT86495.1"/>
    <property type="molecule type" value="Genomic_DNA"/>
</dbReference>
<comment type="caution">
    <text evidence="2">The sequence shown here is derived from an EMBL/GenBank/DDBJ whole genome shotgun (WGS) entry which is preliminary data.</text>
</comment>
<feature type="domain" description="AMP-dependent synthetase/ligase" evidence="1">
    <location>
        <begin position="141"/>
        <end position="343"/>
    </location>
</feature>
<feature type="non-terminal residue" evidence="2">
    <location>
        <position position="363"/>
    </location>
</feature>
<dbReference type="Proteomes" id="UP000051574">
    <property type="component" value="Unassembled WGS sequence"/>
</dbReference>
<dbReference type="InterPro" id="IPR052091">
    <property type="entry name" value="Beta-ala_Activ/Resist"/>
</dbReference>
<dbReference type="PANTHER" id="PTHR44394:SF1">
    <property type="entry name" value="BETA-ALANINE-ACTIVATING ENZYME"/>
    <property type="match status" value="1"/>
</dbReference>
<sequence>MLQCIYGAINKYNIEDAIIYCNETGNIKRLKYKDVSVISNVFFANLKYLSEDSSCFGLLMDHNVLIPSLIISLQQLNCSFLFLDAVQSETSWLIGTIGIKYIIAYNIKCNIPGTKFLFSIVVDLEKSCDVYLSDSKAFIHKNINYIVHTSGTTGMQKVVRVENKCIKSNINCLRNRLQVTNADTIYFGTTLTFDPSMIELYLALTTGAKLFIVSKVVKKNPALLYKILFYTKAVDITFLQMCPSTLLLWRINDIENMLQYSSLRVLLVGGEDFPIILQKMRRSKLLKVYNIYGITELSCWSFLAELNEGEEINLGNILDDTVFEIKGENCKSVNEGEGELFVGSFERICYLDNERSDTIDKPV</sequence>
<dbReference type="InterPro" id="IPR042099">
    <property type="entry name" value="ANL_N_sf"/>
</dbReference>
<evidence type="ECO:0000259" key="1">
    <source>
        <dbReference type="Pfam" id="PF00501"/>
    </source>
</evidence>
<accession>A0A0T6BGS8</accession>
<dbReference type="OrthoDB" id="408177at2759"/>
<dbReference type="AlphaFoldDB" id="A0A0T6BGS8"/>